<reference evidence="2" key="2">
    <citation type="journal article" date="2017" name="Nat. Plants">
        <title>The Aegilops tauschii genome reveals multiple impacts of transposons.</title>
        <authorList>
            <person name="Zhao G."/>
            <person name="Zou C."/>
            <person name="Li K."/>
            <person name="Wang K."/>
            <person name="Li T."/>
            <person name="Gao L."/>
            <person name="Zhang X."/>
            <person name="Wang H."/>
            <person name="Yang Z."/>
            <person name="Liu X."/>
            <person name="Jiang W."/>
            <person name="Mao L."/>
            <person name="Kong X."/>
            <person name="Jiao Y."/>
            <person name="Jia J."/>
        </authorList>
    </citation>
    <scope>NUCLEOTIDE SEQUENCE [LARGE SCALE GENOMIC DNA]</scope>
    <source>
        <strain evidence="2">cv. AL8/78</strain>
    </source>
</reference>
<reference evidence="2" key="1">
    <citation type="journal article" date="2014" name="Science">
        <title>Ancient hybridizations among the ancestral genomes of bread wheat.</title>
        <authorList>
            <consortium name="International Wheat Genome Sequencing Consortium,"/>
            <person name="Marcussen T."/>
            <person name="Sandve S.R."/>
            <person name="Heier L."/>
            <person name="Spannagl M."/>
            <person name="Pfeifer M."/>
            <person name="Jakobsen K.S."/>
            <person name="Wulff B.B."/>
            <person name="Steuernagel B."/>
            <person name="Mayer K.F."/>
            <person name="Olsen O.A."/>
        </authorList>
    </citation>
    <scope>NUCLEOTIDE SEQUENCE [LARGE SCALE GENOMIC DNA]</scope>
    <source>
        <strain evidence="2">cv. AL8/78</strain>
    </source>
</reference>
<keyword evidence="2" id="KW-1185">Reference proteome</keyword>
<dbReference type="Gramene" id="AET4Gv20539200.2">
    <property type="protein sequence ID" value="AET4Gv20539200.2"/>
    <property type="gene ID" value="AET4Gv20539200"/>
</dbReference>
<dbReference type="AlphaFoldDB" id="A0A453IEW0"/>
<dbReference type="EnsemblPlants" id="AET4Gv20539200.2">
    <property type="protein sequence ID" value="AET4Gv20539200.2"/>
    <property type="gene ID" value="AET4Gv20539200"/>
</dbReference>
<dbReference type="Gramene" id="AET4Gv20539200.1">
    <property type="protein sequence ID" value="AET4Gv20539200.1"/>
    <property type="gene ID" value="AET4Gv20539200"/>
</dbReference>
<evidence type="ECO:0000313" key="2">
    <source>
        <dbReference type="Proteomes" id="UP000015105"/>
    </source>
</evidence>
<reference evidence="1" key="5">
    <citation type="journal article" date="2021" name="G3 (Bethesda)">
        <title>Aegilops tauschii genome assembly Aet v5.0 features greater sequence contiguity and improved annotation.</title>
        <authorList>
            <person name="Wang L."/>
            <person name="Zhu T."/>
            <person name="Rodriguez J.C."/>
            <person name="Deal K.R."/>
            <person name="Dubcovsky J."/>
            <person name="McGuire P.E."/>
            <person name="Lux T."/>
            <person name="Spannagl M."/>
            <person name="Mayer K.F.X."/>
            <person name="Baldrich P."/>
            <person name="Meyers B.C."/>
            <person name="Huo N."/>
            <person name="Gu Y.Q."/>
            <person name="Zhou H."/>
            <person name="Devos K.M."/>
            <person name="Bennetzen J.L."/>
            <person name="Unver T."/>
            <person name="Budak H."/>
            <person name="Gulick P.J."/>
            <person name="Galiba G."/>
            <person name="Kalapos B."/>
            <person name="Nelson D.R."/>
            <person name="Li P."/>
            <person name="You F.M."/>
            <person name="Luo M.C."/>
            <person name="Dvorak J."/>
        </authorList>
    </citation>
    <scope>NUCLEOTIDE SEQUENCE [LARGE SCALE GENOMIC DNA]</scope>
    <source>
        <strain evidence="1">cv. AL8/78</strain>
    </source>
</reference>
<name>A0A453IEW0_AEGTS</name>
<sequence>FVSACIRRGPAHLLVFKRRLMLGAGLDSRERFCSLFLWAGASAQEAVVNKGYEEEAGPVVIKRWTASYEVHFFLLSLFFSVKSEDLCSGTKESLCSSTASERMGEAADGEMVCRVCRSPCNRDSRGSSISMYVWKEFKMEGLCHARKGFVSRT</sequence>
<organism evidence="1 2">
    <name type="scientific">Aegilops tauschii subsp. strangulata</name>
    <name type="common">Goatgrass</name>
    <dbReference type="NCBI Taxonomy" id="200361"/>
    <lineage>
        <taxon>Eukaryota</taxon>
        <taxon>Viridiplantae</taxon>
        <taxon>Streptophyta</taxon>
        <taxon>Embryophyta</taxon>
        <taxon>Tracheophyta</taxon>
        <taxon>Spermatophyta</taxon>
        <taxon>Magnoliopsida</taxon>
        <taxon>Liliopsida</taxon>
        <taxon>Poales</taxon>
        <taxon>Poaceae</taxon>
        <taxon>BOP clade</taxon>
        <taxon>Pooideae</taxon>
        <taxon>Triticodae</taxon>
        <taxon>Triticeae</taxon>
        <taxon>Triticinae</taxon>
        <taxon>Aegilops</taxon>
    </lineage>
</organism>
<evidence type="ECO:0000313" key="1">
    <source>
        <dbReference type="EnsemblPlants" id="AET4Gv20539200.1"/>
    </source>
</evidence>
<protein>
    <submittedName>
        <fullName evidence="1">Uncharacterized protein</fullName>
    </submittedName>
</protein>
<dbReference type="Proteomes" id="UP000015105">
    <property type="component" value="Chromosome 4D"/>
</dbReference>
<accession>A0A453IEW0</accession>
<reference evidence="1" key="4">
    <citation type="submission" date="2019-03" db="UniProtKB">
        <authorList>
            <consortium name="EnsemblPlants"/>
        </authorList>
    </citation>
    <scope>IDENTIFICATION</scope>
</reference>
<dbReference type="EnsemblPlants" id="AET4Gv20539200.1">
    <property type="protein sequence ID" value="AET4Gv20539200.1"/>
    <property type="gene ID" value="AET4Gv20539200"/>
</dbReference>
<reference evidence="1" key="3">
    <citation type="journal article" date="2017" name="Nature">
        <title>Genome sequence of the progenitor of the wheat D genome Aegilops tauschii.</title>
        <authorList>
            <person name="Luo M.C."/>
            <person name="Gu Y.Q."/>
            <person name="Puiu D."/>
            <person name="Wang H."/>
            <person name="Twardziok S.O."/>
            <person name="Deal K.R."/>
            <person name="Huo N."/>
            <person name="Zhu T."/>
            <person name="Wang L."/>
            <person name="Wang Y."/>
            <person name="McGuire P.E."/>
            <person name="Liu S."/>
            <person name="Long H."/>
            <person name="Ramasamy R.K."/>
            <person name="Rodriguez J.C."/>
            <person name="Van S.L."/>
            <person name="Yuan L."/>
            <person name="Wang Z."/>
            <person name="Xia Z."/>
            <person name="Xiao L."/>
            <person name="Anderson O.D."/>
            <person name="Ouyang S."/>
            <person name="Liang Y."/>
            <person name="Zimin A.V."/>
            <person name="Pertea G."/>
            <person name="Qi P."/>
            <person name="Bennetzen J.L."/>
            <person name="Dai X."/>
            <person name="Dawson M.W."/>
            <person name="Muller H.G."/>
            <person name="Kugler K."/>
            <person name="Rivarola-Duarte L."/>
            <person name="Spannagl M."/>
            <person name="Mayer K.F.X."/>
            <person name="Lu F.H."/>
            <person name="Bevan M.W."/>
            <person name="Leroy P."/>
            <person name="Li P."/>
            <person name="You F.M."/>
            <person name="Sun Q."/>
            <person name="Liu Z."/>
            <person name="Lyons E."/>
            <person name="Wicker T."/>
            <person name="Salzberg S.L."/>
            <person name="Devos K.M."/>
            <person name="Dvorak J."/>
        </authorList>
    </citation>
    <scope>NUCLEOTIDE SEQUENCE [LARGE SCALE GENOMIC DNA]</scope>
    <source>
        <strain evidence="1">cv. AL8/78</strain>
    </source>
</reference>
<proteinExistence type="predicted"/>